<dbReference type="PANTHER" id="PTHR34535">
    <property type="entry name" value="HYDROGENASE MATURATION FACTOR HYPA"/>
    <property type="match status" value="1"/>
</dbReference>
<evidence type="ECO:0000256" key="4">
    <source>
        <dbReference type="ARBA" id="ARBA00022833"/>
    </source>
</evidence>
<dbReference type="HAMAP" id="MF_00213">
    <property type="entry name" value="HypA_HybF"/>
    <property type="match status" value="1"/>
</dbReference>
<name>A0A975GFF7_9BACT</name>
<protein>
    <recommendedName>
        <fullName evidence="5">Hydrogenase maturation factor HypA</fullName>
    </recommendedName>
</protein>
<dbReference type="Pfam" id="PF01155">
    <property type="entry name" value="HypA"/>
    <property type="match status" value="1"/>
</dbReference>
<feature type="binding site" evidence="5">
    <location>
        <position position="77"/>
    </location>
    <ligand>
        <name>Zn(2+)</name>
        <dbReference type="ChEBI" id="CHEBI:29105"/>
    </ligand>
</feature>
<keyword evidence="3 5" id="KW-0479">Metal-binding</keyword>
<dbReference type="InterPro" id="IPR000688">
    <property type="entry name" value="HypA/HybF"/>
</dbReference>
<evidence type="ECO:0000256" key="3">
    <source>
        <dbReference type="ARBA" id="ARBA00022723"/>
    </source>
</evidence>
<feature type="binding site" evidence="5">
    <location>
        <position position="93"/>
    </location>
    <ligand>
        <name>Zn(2+)</name>
        <dbReference type="ChEBI" id="CHEBI:29105"/>
    </ligand>
</feature>
<evidence type="ECO:0000313" key="7">
    <source>
        <dbReference type="Proteomes" id="UP000663720"/>
    </source>
</evidence>
<dbReference type="GO" id="GO:0008270">
    <property type="term" value="F:zinc ion binding"/>
    <property type="evidence" value="ECO:0007669"/>
    <property type="project" value="UniProtKB-UniRule"/>
</dbReference>
<dbReference type="InterPro" id="IPR020538">
    <property type="entry name" value="Hydgase_Ni_incorp_HypA/HybF_CS"/>
</dbReference>
<feature type="binding site" evidence="5">
    <location>
        <position position="90"/>
    </location>
    <ligand>
        <name>Zn(2+)</name>
        <dbReference type="ChEBI" id="CHEBI:29105"/>
    </ligand>
</feature>
<keyword evidence="2 5" id="KW-0533">Nickel</keyword>
<dbReference type="NCBIfam" id="TIGR00100">
    <property type="entry name" value="hypA"/>
    <property type="match status" value="1"/>
</dbReference>
<dbReference type="EMBL" id="CP061799">
    <property type="protein sequence ID" value="QTA79124.1"/>
    <property type="molecule type" value="Genomic_DNA"/>
</dbReference>
<dbReference type="Gene3D" id="3.30.2320.80">
    <property type="match status" value="1"/>
</dbReference>
<evidence type="ECO:0000256" key="1">
    <source>
        <dbReference type="ARBA" id="ARBA00010748"/>
    </source>
</evidence>
<sequence>MHEMGIAMQLVEIASAAIPGDMENIQVEKVNLKLGKLSSVVPDSLRFCFEIITKETLLAGAELCIQEIEVTARCNDCNAEWTITGPAFSCEKCKSGNITIVSGQELEISSIEIADE</sequence>
<dbReference type="AlphaFoldDB" id="A0A975GFF7"/>
<dbReference type="PIRSF" id="PIRSF004761">
    <property type="entry name" value="Hydrgn_mat_HypA"/>
    <property type="match status" value="1"/>
</dbReference>
<dbReference type="PANTHER" id="PTHR34535:SF3">
    <property type="entry name" value="HYDROGENASE MATURATION FACTOR HYPA"/>
    <property type="match status" value="1"/>
</dbReference>
<feature type="binding site" evidence="5">
    <location>
        <position position="2"/>
    </location>
    <ligand>
        <name>Ni(2+)</name>
        <dbReference type="ChEBI" id="CHEBI:49786"/>
    </ligand>
</feature>
<reference evidence="6" key="1">
    <citation type="journal article" date="2021" name="Microb. Physiol.">
        <title>Proteogenomic Insights into the Physiology of Marine, Sulfate-Reducing, Filamentous Desulfonema limicola and Desulfonema magnum.</title>
        <authorList>
            <person name="Schnaars V."/>
            <person name="Wohlbrand L."/>
            <person name="Scheve S."/>
            <person name="Hinrichs C."/>
            <person name="Reinhardt R."/>
            <person name="Rabus R."/>
        </authorList>
    </citation>
    <scope>NUCLEOTIDE SEQUENCE</scope>
    <source>
        <strain evidence="6">5ac10</strain>
    </source>
</reference>
<evidence type="ECO:0000256" key="5">
    <source>
        <dbReference type="HAMAP-Rule" id="MF_00213"/>
    </source>
</evidence>
<accession>A0A975GFF7</accession>
<dbReference type="PROSITE" id="PS01249">
    <property type="entry name" value="HYPA"/>
    <property type="match status" value="1"/>
</dbReference>
<proteinExistence type="inferred from homology"/>
<dbReference type="RefSeq" id="WP_207690907.1">
    <property type="nucleotide sequence ID" value="NZ_CP061799.1"/>
</dbReference>
<gene>
    <name evidence="5 6" type="primary">hypA</name>
    <name evidence="6" type="ORF">dnl_13770</name>
</gene>
<dbReference type="KEGG" id="dli:dnl_13770"/>
<comment type="function">
    <text evidence="5">Involved in the maturation of [NiFe] hydrogenases. Required for nickel insertion into the metal center of the hydrogenase.</text>
</comment>
<evidence type="ECO:0000256" key="2">
    <source>
        <dbReference type="ARBA" id="ARBA00022596"/>
    </source>
</evidence>
<dbReference type="GO" id="GO:0051604">
    <property type="term" value="P:protein maturation"/>
    <property type="evidence" value="ECO:0007669"/>
    <property type="project" value="InterPro"/>
</dbReference>
<feature type="binding site" evidence="5">
    <location>
        <position position="74"/>
    </location>
    <ligand>
        <name>Zn(2+)</name>
        <dbReference type="ChEBI" id="CHEBI:29105"/>
    </ligand>
</feature>
<dbReference type="Proteomes" id="UP000663720">
    <property type="component" value="Chromosome"/>
</dbReference>
<dbReference type="GO" id="GO:0016151">
    <property type="term" value="F:nickel cation binding"/>
    <property type="evidence" value="ECO:0007669"/>
    <property type="project" value="UniProtKB-UniRule"/>
</dbReference>
<evidence type="ECO:0000313" key="6">
    <source>
        <dbReference type="EMBL" id="QTA79124.1"/>
    </source>
</evidence>
<keyword evidence="7" id="KW-1185">Reference proteome</keyword>
<keyword evidence="4 5" id="KW-0862">Zinc</keyword>
<comment type="similarity">
    <text evidence="1 5">Belongs to the HypA/HybF family.</text>
</comment>
<organism evidence="6 7">
    <name type="scientific">Desulfonema limicola</name>
    <dbReference type="NCBI Taxonomy" id="45656"/>
    <lineage>
        <taxon>Bacteria</taxon>
        <taxon>Pseudomonadati</taxon>
        <taxon>Thermodesulfobacteriota</taxon>
        <taxon>Desulfobacteria</taxon>
        <taxon>Desulfobacterales</taxon>
        <taxon>Desulfococcaceae</taxon>
        <taxon>Desulfonema</taxon>
    </lineage>
</organism>